<evidence type="ECO:0000256" key="7">
    <source>
        <dbReference type="ARBA" id="ARBA00022842"/>
    </source>
</evidence>
<dbReference type="PROSITE" id="PS51709">
    <property type="entry name" value="G_TRME"/>
    <property type="match status" value="1"/>
</dbReference>
<dbReference type="GO" id="GO:0005829">
    <property type="term" value="C:cytosol"/>
    <property type="evidence" value="ECO:0007669"/>
    <property type="project" value="TreeGrafter"/>
</dbReference>
<dbReference type="Gene3D" id="3.40.50.300">
    <property type="entry name" value="P-loop containing nucleotide triphosphate hydrolases"/>
    <property type="match status" value="1"/>
</dbReference>
<organism evidence="13 14">
    <name type="scientific">Jeotgalibaca dankookensis</name>
    <dbReference type="NCBI Taxonomy" id="708126"/>
    <lineage>
        <taxon>Bacteria</taxon>
        <taxon>Bacillati</taxon>
        <taxon>Bacillota</taxon>
        <taxon>Bacilli</taxon>
        <taxon>Lactobacillales</taxon>
        <taxon>Carnobacteriaceae</taxon>
        <taxon>Jeotgalibaca</taxon>
    </lineage>
</organism>
<dbReference type="NCBIfam" id="NF003661">
    <property type="entry name" value="PRK05291.1-3"/>
    <property type="match status" value="1"/>
</dbReference>
<keyword evidence="2 10" id="KW-0963">Cytoplasm</keyword>
<evidence type="ECO:0000256" key="11">
    <source>
        <dbReference type="RuleBase" id="RU003313"/>
    </source>
</evidence>
<name>A0A1S6IRS0_9LACT</name>
<dbReference type="InterPro" id="IPR005225">
    <property type="entry name" value="Small_GTP-bd"/>
</dbReference>
<evidence type="ECO:0000256" key="1">
    <source>
        <dbReference type="ARBA" id="ARBA00011043"/>
    </source>
</evidence>
<feature type="binding site" evidence="10">
    <location>
        <position position="89"/>
    </location>
    <ligand>
        <name>(6S)-5-formyl-5,6,7,8-tetrahydrofolate</name>
        <dbReference type="ChEBI" id="CHEBI:57457"/>
    </ligand>
</feature>
<evidence type="ECO:0000256" key="5">
    <source>
        <dbReference type="ARBA" id="ARBA00022741"/>
    </source>
</evidence>
<keyword evidence="9 10" id="KW-0342">GTP-binding</keyword>
<dbReference type="Pfam" id="PF10396">
    <property type="entry name" value="TrmE_N"/>
    <property type="match status" value="1"/>
</dbReference>
<comment type="similarity">
    <text evidence="1 10 11">Belongs to the TRAFAC class TrmE-Era-EngA-EngB-Septin-like GTPase superfamily. TrmE GTPase family.</text>
</comment>
<feature type="binding site" evidence="10">
    <location>
        <position position="235"/>
    </location>
    <ligand>
        <name>K(+)</name>
        <dbReference type="ChEBI" id="CHEBI:29103"/>
    </ligand>
</feature>
<comment type="caution">
    <text evidence="10">Lacks conserved residue(s) required for the propagation of feature annotation.</text>
</comment>
<evidence type="ECO:0000313" key="14">
    <source>
        <dbReference type="Proteomes" id="UP000188993"/>
    </source>
</evidence>
<dbReference type="InterPro" id="IPR027368">
    <property type="entry name" value="MnmE_dom2"/>
</dbReference>
<keyword evidence="4 10" id="KW-0479">Metal-binding</keyword>
<keyword evidence="5 10" id="KW-0547">Nucleotide-binding</keyword>
<dbReference type="PANTHER" id="PTHR42714">
    <property type="entry name" value="TRNA MODIFICATION GTPASE GTPBP3"/>
    <property type="match status" value="1"/>
</dbReference>
<dbReference type="FunFam" id="3.40.50.300:FF:000494">
    <property type="entry name" value="tRNA modification GTPase MnmE"/>
    <property type="match status" value="1"/>
</dbReference>
<evidence type="ECO:0000256" key="3">
    <source>
        <dbReference type="ARBA" id="ARBA00022694"/>
    </source>
</evidence>
<keyword evidence="14" id="KW-1185">Reference proteome</keyword>
<dbReference type="PANTHER" id="PTHR42714:SF2">
    <property type="entry name" value="TRNA MODIFICATION GTPASE GTPBP3, MITOCHONDRIAL"/>
    <property type="match status" value="1"/>
</dbReference>
<evidence type="ECO:0000256" key="10">
    <source>
        <dbReference type="HAMAP-Rule" id="MF_00379"/>
    </source>
</evidence>
<protein>
    <recommendedName>
        <fullName evidence="10">tRNA modification GTPase MnmE</fullName>
        <ecNumber evidence="10">3.6.-.-</ecNumber>
    </recommendedName>
</protein>
<dbReference type="GO" id="GO:0030488">
    <property type="term" value="P:tRNA methylation"/>
    <property type="evidence" value="ECO:0007669"/>
    <property type="project" value="TreeGrafter"/>
</dbReference>
<dbReference type="GO" id="GO:0042802">
    <property type="term" value="F:identical protein binding"/>
    <property type="evidence" value="ECO:0007669"/>
    <property type="project" value="UniProtKB-ARBA"/>
</dbReference>
<dbReference type="NCBIfam" id="TIGR00231">
    <property type="entry name" value="small_GTP"/>
    <property type="match status" value="1"/>
</dbReference>
<evidence type="ECO:0000256" key="6">
    <source>
        <dbReference type="ARBA" id="ARBA00022801"/>
    </source>
</evidence>
<feature type="domain" description="TrmE-type G" evidence="12">
    <location>
        <begin position="225"/>
        <end position="384"/>
    </location>
</feature>
<dbReference type="InterPro" id="IPR006073">
    <property type="entry name" value="GTP-bd"/>
</dbReference>
<dbReference type="OrthoDB" id="9805918at2"/>
<dbReference type="Pfam" id="PF12631">
    <property type="entry name" value="MnmE_helical"/>
    <property type="match status" value="1"/>
</dbReference>
<comment type="subcellular location">
    <subcellularLocation>
        <location evidence="10">Cytoplasm</location>
    </subcellularLocation>
</comment>
<feature type="binding site" evidence="10">
    <location>
        <begin position="254"/>
        <end position="260"/>
    </location>
    <ligand>
        <name>GTP</name>
        <dbReference type="ChEBI" id="CHEBI:37565"/>
    </ligand>
</feature>
<feature type="binding site" evidence="10">
    <location>
        <position position="259"/>
    </location>
    <ligand>
        <name>K(+)</name>
        <dbReference type="ChEBI" id="CHEBI:29103"/>
    </ligand>
</feature>
<gene>
    <name evidence="10 13" type="primary">mnmE</name>
    <name evidence="10" type="synonym">trmE</name>
    <name evidence="13" type="ORF">BW727_101900</name>
</gene>
<dbReference type="NCBIfam" id="TIGR00450">
    <property type="entry name" value="mnmE_trmE_thdF"/>
    <property type="match status" value="1"/>
</dbReference>
<dbReference type="GO" id="GO:0046872">
    <property type="term" value="F:metal ion binding"/>
    <property type="evidence" value="ECO:0007669"/>
    <property type="project" value="UniProtKB-KW"/>
</dbReference>
<proteinExistence type="inferred from homology"/>
<dbReference type="SUPFAM" id="SSF116878">
    <property type="entry name" value="TrmE connector domain"/>
    <property type="match status" value="1"/>
</dbReference>
<dbReference type="InterPro" id="IPR004520">
    <property type="entry name" value="GTPase_MnmE"/>
</dbReference>
<evidence type="ECO:0000256" key="8">
    <source>
        <dbReference type="ARBA" id="ARBA00022958"/>
    </source>
</evidence>
<sequence>MNITEFDTITAISTPPGEGAIGIVRLSGEDAIAIADRLYQSGSKRLHDVASHTINYGHIYNPKTGEMIDEVMVSVMRAPKTFTKEDIIEINCHGGVVSVNRILQTVLQNGARIAEPGEFTKRAFLNGRIDLSQAEAVMDLIRAKTDRAMDVALSQLDGDLSKLIRNIRQIILNTLAEVEVNIDYPEYDDVEEVTTQLLKEKTIQVKNSVEALLRTAQQGKILREGLETAIIGRPNVGKSSLLNRLLREDKAIVTDIAGTTRDTIEEYVNVNGVPLKLIDTAGIRETDDIVEQLGVERSRKALLSADLILLLINQNEALTEEDQALLDATQEMNRIILLNKSDLKSQVTVKDLTKWSEPDKIISTSMLEQVGLDLLEKQISGMFFAGETGEQDATYISNVRHIGLLNDTVASLEDVLSGIEADMPVDLVQIDFTHAWELLGEITGDTVQDELLTQLFSQFCLGK</sequence>
<keyword evidence="6 10" id="KW-0378">Hydrolase</keyword>
<dbReference type="GO" id="GO:0005525">
    <property type="term" value="F:GTP binding"/>
    <property type="evidence" value="ECO:0007669"/>
    <property type="project" value="UniProtKB-UniRule"/>
</dbReference>
<keyword evidence="8 10" id="KW-0630">Potassium</keyword>
<dbReference type="AlphaFoldDB" id="A0A1S6IRS0"/>
<dbReference type="RefSeq" id="WP_062467774.1">
    <property type="nucleotide sequence ID" value="NZ_BBYN01000002.1"/>
</dbReference>
<comment type="cofactor">
    <cofactor evidence="10">
        <name>K(+)</name>
        <dbReference type="ChEBI" id="CHEBI:29103"/>
    </cofactor>
    <text evidence="10">Binds 1 potassium ion per subunit.</text>
</comment>
<dbReference type="Gene3D" id="1.20.120.430">
    <property type="entry name" value="tRNA modification GTPase MnmE domain 2"/>
    <property type="match status" value="1"/>
</dbReference>
<dbReference type="Pfam" id="PF01926">
    <property type="entry name" value="MMR_HSR1"/>
    <property type="match status" value="1"/>
</dbReference>
<dbReference type="CDD" id="cd04164">
    <property type="entry name" value="trmE"/>
    <property type="match status" value="1"/>
</dbReference>
<feature type="binding site" evidence="10">
    <location>
        <begin position="279"/>
        <end position="282"/>
    </location>
    <ligand>
        <name>GTP</name>
        <dbReference type="ChEBI" id="CHEBI:37565"/>
    </ligand>
</feature>
<dbReference type="KEGG" id="jda:BW727_101900"/>
<feature type="binding site" evidence="10">
    <location>
        <position position="463"/>
    </location>
    <ligand>
        <name>(6S)-5-formyl-5,6,7,8-tetrahydrofolate</name>
        <dbReference type="ChEBI" id="CHEBI:57457"/>
    </ligand>
</feature>
<feature type="binding site" evidence="10">
    <location>
        <position position="239"/>
    </location>
    <ligand>
        <name>Mg(2+)</name>
        <dbReference type="ChEBI" id="CHEBI:18420"/>
    </ligand>
</feature>
<dbReference type="InterPro" id="IPR025867">
    <property type="entry name" value="MnmE_helical"/>
</dbReference>
<evidence type="ECO:0000256" key="4">
    <source>
        <dbReference type="ARBA" id="ARBA00022723"/>
    </source>
</evidence>
<evidence type="ECO:0000256" key="9">
    <source>
        <dbReference type="ARBA" id="ARBA00023134"/>
    </source>
</evidence>
<comment type="function">
    <text evidence="10">Exhibits a very high intrinsic GTPase hydrolysis rate. Involved in the addition of a carboxymethylaminomethyl (cmnm) group at the wobble position (U34) of certain tRNAs, forming tRNA-cmnm(5)s(2)U34.</text>
</comment>
<feature type="binding site" evidence="10">
    <location>
        <begin position="235"/>
        <end position="240"/>
    </location>
    <ligand>
        <name>GTP</name>
        <dbReference type="ChEBI" id="CHEBI:37565"/>
    </ligand>
</feature>
<evidence type="ECO:0000259" key="12">
    <source>
        <dbReference type="PROSITE" id="PS51709"/>
    </source>
</evidence>
<keyword evidence="7 10" id="KW-0460">Magnesium</keyword>
<reference evidence="13 14" key="1">
    <citation type="journal article" date="2014" name="Int. J. Syst. Evol. Microbiol.">
        <title>Jeotgalibaca dankookensis gen. nov., sp. nov., a member of the family Carnobacteriaceae, isolated from seujeot (Korean traditional food).</title>
        <authorList>
            <person name="Lee D.G."/>
            <person name="Trujillo M.E."/>
            <person name="Kang H."/>
            <person name="Ahn T.Y."/>
        </authorList>
    </citation>
    <scope>NUCLEOTIDE SEQUENCE [LARGE SCALE GENOMIC DNA]</scope>
    <source>
        <strain evidence="13 14">EX-07</strain>
    </source>
</reference>
<evidence type="ECO:0000256" key="2">
    <source>
        <dbReference type="ARBA" id="ARBA00022490"/>
    </source>
</evidence>
<dbReference type="EMBL" id="CP019728">
    <property type="protein sequence ID" value="AQS54224.1"/>
    <property type="molecule type" value="Genomic_DNA"/>
</dbReference>
<dbReference type="CDD" id="cd14858">
    <property type="entry name" value="TrmE_N"/>
    <property type="match status" value="1"/>
</dbReference>
<feature type="binding site" evidence="10">
    <location>
        <position position="254"/>
    </location>
    <ligand>
        <name>K(+)</name>
        <dbReference type="ChEBI" id="CHEBI:29103"/>
    </ligand>
</feature>
<comment type="subunit">
    <text evidence="10">Homodimer. Heterotetramer of two MnmE and two MnmG subunits.</text>
</comment>
<keyword evidence="3 10" id="KW-0819">tRNA processing</keyword>
<dbReference type="SUPFAM" id="SSF52540">
    <property type="entry name" value="P-loop containing nucleoside triphosphate hydrolases"/>
    <property type="match status" value="1"/>
</dbReference>
<feature type="binding site" evidence="10">
    <location>
        <position position="256"/>
    </location>
    <ligand>
        <name>K(+)</name>
        <dbReference type="ChEBI" id="CHEBI:29103"/>
    </ligand>
</feature>
<dbReference type="EC" id="3.6.-.-" evidence="10"/>
<dbReference type="Proteomes" id="UP000188993">
    <property type="component" value="Chromosome"/>
</dbReference>
<accession>A0A1S6IRS0</accession>
<feature type="binding site" evidence="10">
    <location>
        <position position="260"/>
    </location>
    <ligand>
        <name>Mg(2+)</name>
        <dbReference type="ChEBI" id="CHEBI:18420"/>
    </ligand>
</feature>
<dbReference type="InterPro" id="IPR018948">
    <property type="entry name" value="GTP-bd_TrmE_N"/>
</dbReference>
<feature type="binding site" evidence="10">
    <location>
        <position position="128"/>
    </location>
    <ligand>
        <name>(6S)-5-formyl-5,6,7,8-tetrahydrofolate</name>
        <dbReference type="ChEBI" id="CHEBI:57457"/>
    </ligand>
</feature>
<dbReference type="STRING" id="708126.BW727_101900"/>
<dbReference type="Gene3D" id="3.30.1360.120">
    <property type="entry name" value="Probable tRNA modification gtpase trme, domain 1"/>
    <property type="match status" value="1"/>
</dbReference>
<dbReference type="HAMAP" id="MF_00379">
    <property type="entry name" value="GTPase_MnmE"/>
    <property type="match status" value="1"/>
</dbReference>
<dbReference type="InterPro" id="IPR031168">
    <property type="entry name" value="G_TrmE"/>
</dbReference>
<dbReference type="GO" id="GO:0002098">
    <property type="term" value="P:tRNA wobble uridine modification"/>
    <property type="evidence" value="ECO:0007669"/>
    <property type="project" value="TreeGrafter"/>
</dbReference>
<dbReference type="GO" id="GO:0003924">
    <property type="term" value="F:GTPase activity"/>
    <property type="evidence" value="ECO:0007669"/>
    <property type="project" value="UniProtKB-UniRule"/>
</dbReference>
<dbReference type="InterPro" id="IPR027266">
    <property type="entry name" value="TrmE/GcvT-like"/>
</dbReference>
<dbReference type="InterPro" id="IPR027417">
    <property type="entry name" value="P-loop_NTPase"/>
</dbReference>
<feature type="binding site" evidence="10">
    <location>
        <position position="25"/>
    </location>
    <ligand>
        <name>(6S)-5-formyl-5,6,7,8-tetrahydrofolate</name>
        <dbReference type="ChEBI" id="CHEBI:57457"/>
    </ligand>
</feature>
<evidence type="ECO:0000313" key="13">
    <source>
        <dbReference type="EMBL" id="AQS54224.1"/>
    </source>
</evidence>
<dbReference type="FunFam" id="3.30.1360.120:FF:000003">
    <property type="entry name" value="tRNA modification GTPase MnmE"/>
    <property type="match status" value="1"/>
</dbReference>